<evidence type="ECO:0000313" key="2">
    <source>
        <dbReference type="Proteomes" id="UP000308600"/>
    </source>
</evidence>
<organism evidence="1 2">
    <name type="scientific">Pluteus cervinus</name>
    <dbReference type="NCBI Taxonomy" id="181527"/>
    <lineage>
        <taxon>Eukaryota</taxon>
        <taxon>Fungi</taxon>
        <taxon>Dikarya</taxon>
        <taxon>Basidiomycota</taxon>
        <taxon>Agaricomycotina</taxon>
        <taxon>Agaricomycetes</taxon>
        <taxon>Agaricomycetidae</taxon>
        <taxon>Agaricales</taxon>
        <taxon>Pluteineae</taxon>
        <taxon>Pluteaceae</taxon>
        <taxon>Pluteus</taxon>
    </lineage>
</organism>
<name>A0ACD3ADP4_9AGAR</name>
<keyword evidence="2" id="KW-1185">Reference proteome</keyword>
<reference evidence="1 2" key="1">
    <citation type="journal article" date="2019" name="Nat. Ecol. Evol.">
        <title>Megaphylogeny resolves global patterns of mushroom evolution.</title>
        <authorList>
            <person name="Varga T."/>
            <person name="Krizsan K."/>
            <person name="Foldi C."/>
            <person name="Dima B."/>
            <person name="Sanchez-Garcia M."/>
            <person name="Sanchez-Ramirez S."/>
            <person name="Szollosi G.J."/>
            <person name="Szarkandi J.G."/>
            <person name="Papp V."/>
            <person name="Albert L."/>
            <person name="Andreopoulos W."/>
            <person name="Angelini C."/>
            <person name="Antonin V."/>
            <person name="Barry K.W."/>
            <person name="Bougher N.L."/>
            <person name="Buchanan P."/>
            <person name="Buyck B."/>
            <person name="Bense V."/>
            <person name="Catcheside P."/>
            <person name="Chovatia M."/>
            <person name="Cooper J."/>
            <person name="Damon W."/>
            <person name="Desjardin D."/>
            <person name="Finy P."/>
            <person name="Geml J."/>
            <person name="Haridas S."/>
            <person name="Hughes K."/>
            <person name="Justo A."/>
            <person name="Karasinski D."/>
            <person name="Kautmanova I."/>
            <person name="Kiss B."/>
            <person name="Kocsube S."/>
            <person name="Kotiranta H."/>
            <person name="LaButti K.M."/>
            <person name="Lechner B.E."/>
            <person name="Liimatainen K."/>
            <person name="Lipzen A."/>
            <person name="Lukacs Z."/>
            <person name="Mihaltcheva S."/>
            <person name="Morgado L.N."/>
            <person name="Niskanen T."/>
            <person name="Noordeloos M.E."/>
            <person name="Ohm R.A."/>
            <person name="Ortiz-Santana B."/>
            <person name="Ovrebo C."/>
            <person name="Racz N."/>
            <person name="Riley R."/>
            <person name="Savchenko A."/>
            <person name="Shiryaev A."/>
            <person name="Soop K."/>
            <person name="Spirin V."/>
            <person name="Szebenyi C."/>
            <person name="Tomsovsky M."/>
            <person name="Tulloss R.E."/>
            <person name="Uehling J."/>
            <person name="Grigoriev I.V."/>
            <person name="Vagvolgyi C."/>
            <person name="Papp T."/>
            <person name="Martin F.M."/>
            <person name="Miettinen O."/>
            <person name="Hibbett D.S."/>
            <person name="Nagy L.G."/>
        </authorList>
    </citation>
    <scope>NUCLEOTIDE SEQUENCE [LARGE SCALE GENOMIC DNA]</scope>
    <source>
        <strain evidence="1 2">NL-1719</strain>
    </source>
</reference>
<evidence type="ECO:0000313" key="1">
    <source>
        <dbReference type="EMBL" id="TFK63786.1"/>
    </source>
</evidence>
<dbReference type="EMBL" id="ML208505">
    <property type="protein sequence ID" value="TFK63786.1"/>
    <property type="molecule type" value="Genomic_DNA"/>
</dbReference>
<accession>A0ACD3ADP4</accession>
<proteinExistence type="predicted"/>
<gene>
    <name evidence="1" type="ORF">BDN72DRAFT_861864</name>
</gene>
<dbReference type="Proteomes" id="UP000308600">
    <property type="component" value="Unassembled WGS sequence"/>
</dbReference>
<protein>
    <submittedName>
        <fullName evidence="1">Uncharacterized protein</fullName>
    </submittedName>
</protein>
<sequence>MPEPGVKMRKITVKIEFVVCVCLAGDKGVYPLFIEKLYPFGTVPVPATCAGTCDLCHSLTTGNGGENKWMDVSDDDDGAEAAVSKKAVAESGREGGDGGDVVMEDAEVLTKEVAGGEAQGERPKLTKEEKKAKKKAKKAKKKAEKAIEGEVQDERPELTEEQKREKKLRKEEKRERKRLKEEARKNVPVEEEAGGVEGAEVREGEEAKNKTGGGATHEEEVVRDAEEKEREEAERLERRRRKKAERRQKEKERLIERERLAQEKKEKEEREREAKEKEREAKEKEREKKEKEREAKEREAKEKKAKEREEKEKEAKAKEAKAKEAKVKEAKAKEAKAKEEKAKEEKAKRAKEEKGERRKAISMGKKKATSSDDDDSSSLDSEVADIEYKREEGEDDEDDDEGEGDDELDDDDDNDGVSANKHKSGKKKTTTTKTKDEYKGHMDINNIGWKGSLTEQQEAIRLYKKYLRVHALLLPPLDYDNISEEDLEAYTAAGSLAIQIFAHAKKPTESVPLPPKFRQALRDVQGLLPASASTSRTLTLHILVTNKKNIWCMYHWPRAKRKNVVRKKPVGFKVTGFAAPSDPGQLSCGCATDTACMEFIIYKTWIAVDKDGNRERVALFEPRAREFIIQNLFAWSRFKLDDLFNDSGLGWDDLQLLKIRRVQRDNHQQVIWDVKDRLHQKQVSFEDSDVEEGEYCLDSERNHLTFAIIIQTTLVKDDSEHGDPSHHVTNRA</sequence>